<evidence type="ECO:0000313" key="5">
    <source>
        <dbReference type="Proteomes" id="UP000650628"/>
    </source>
</evidence>
<dbReference type="Gene3D" id="3.40.190.10">
    <property type="entry name" value="Periplasmic binding protein-like II"/>
    <property type="match status" value="2"/>
</dbReference>
<proteinExistence type="predicted"/>
<comment type="caution">
    <text evidence="4">The sequence shown here is derived from an EMBL/GenBank/DDBJ whole genome shotgun (WGS) entry which is preliminary data.</text>
</comment>
<dbReference type="PROSITE" id="PS51257">
    <property type="entry name" value="PROKAR_LIPOPROTEIN"/>
    <property type="match status" value="1"/>
</dbReference>
<accession>A0A8J3XAN9</accession>
<feature type="signal peptide" evidence="3">
    <location>
        <begin position="1"/>
        <end position="21"/>
    </location>
</feature>
<dbReference type="InterPro" id="IPR006059">
    <property type="entry name" value="SBP"/>
</dbReference>
<evidence type="ECO:0000313" key="4">
    <source>
        <dbReference type="EMBL" id="GII33364.1"/>
    </source>
</evidence>
<dbReference type="Pfam" id="PF13416">
    <property type="entry name" value="SBP_bac_8"/>
    <property type="match status" value="1"/>
</dbReference>
<feature type="compositionally biased region" description="Low complexity" evidence="2">
    <location>
        <begin position="33"/>
        <end position="69"/>
    </location>
</feature>
<dbReference type="EMBL" id="BOOO01000039">
    <property type="protein sequence ID" value="GII33364.1"/>
    <property type="molecule type" value="Genomic_DNA"/>
</dbReference>
<dbReference type="SUPFAM" id="SSF53850">
    <property type="entry name" value="Periplasmic binding protein-like II"/>
    <property type="match status" value="1"/>
</dbReference>
<dbReference type="PANTHER" id="PTHR30222">
    <property type="entry name" value="SPERMIDINE/PUTRESCINE-BINDING PERIPLASMIC PROTEIN"/>
    <property type="match status" value="1"/>
</dbReference>
<dbReference type="RefSeq" id="WP_203957200.1">
    <property type="nucleotide sequence ID" value="NZ_BOOO01000039.1"/>
</dbReference>
<protein>
    <submittedName>
        <fullName evidence="4">Spermidine/putrescine ABC transporter substrate-binding protein</fullName>
    </submittedName>
</protein>
<evidence type="ECO:0000256" key="1">
    <source>
        <dbReference type="ARBA" id="ARBA00022729"/>
    </source>
</evidence>
<keyword evidence="5" id="KW-1185">Reference proteome</keyword>
<evidence type="ECO:0000256" key="3">
    <source>
        <dbReference type="SAM" id="SignalP"/>
    </source>
</evidence>
<dbReference type="PANTHER" id="PTHR30222:SF18">
    <property type="entry name" value="BIFUNCTIONAL POLYHYDROXYBUTYRATE SYNTHASE _ ABC TRANSPORTER PERIPLASMIC BINDING PROTEIN-RELATED"/>
    <property type="match status" value="1"/>
</dbReference>
<feature type="region of interest" description="Disordered" evidence="2">
    <location>
        <begin position="30"/>
        <end position="69"/>
    </location>
</feature>
<name>A0A8J3XAN9_9ACTN</name>
<dbReference type="AlphaFoldDB" id="A0A8J3XAN9"/>
<evidence type="ECO:0000256" key="2">
    <source>
        <dbReference type="SAM" id="MobiDB-lite"/>
    </source>
</evidence>
<feature type="chain" id="PRO_5038982979" evidence="3">
    <location>
        <begin position="22"/>
        <end position="398"/>
    </location>
</feature>
<keyword evidence="1 3" id="KW-0732">Signal</keyword>
<organism evidence="4 5">
    <name type="scientific">Planotetraspora mira</name>
    <dbReference type="NCBI Taxonomy" id="58121"/>
    <lineage>
        <taxon>Bacteria</taxon>
        <taxon>Bacillati</taxon>
        <taxon>Actinomycetota</taxon>
        <taxon>Actinomycetes</taxon>
        <taxon>Streptosporangiales</taxon>
        <taxon>Streptosporangiaceae</taxon>
        <taxon>Planotetraspora</taxon>
    </lineage>
</organism>
<sequence>MRLRRTQLAVATAAMGFLAVACGGNGSPRAVEATPGTGAAAATTPVTAPATTSSATPSGSATPTAMASAGPGEGALRVLAISGYVEWGGTDPSVNWVAPFETKTGCKVSLSFYDPGLEAKPGGAPLGPFDVVSATPEIAGRLIGEGKVTPLNTALVKDYAKIPAHLRELPAYAKDDQVYGVPYLWGFDEVLYDTTKTRPKDVGALFTDKGPVLLRDDPMTIADAALALKRRGVKDPFDLTPSQLDAAVALLTSNKSGDRAFWRDPIDVVEGFASGSARLAQGTPYHLDVLKSGHKPVKALGRRPLTGWVDSWMVAAAAAHPSCAYQWLAWTASAQAQGPAAAWTGLAPANPAACTGDAKRVCTDYHVGDPAAFKGVYFAVRPDDYAQWAERWSQIAHG</sequence>
<reference evidence="4 5" key="1">
    <citation type="submission" date="2021-01" db="EMBL/GenBank/DDBJ databases">
        <title>Whole genome shotgun sequence of Planotetraspora mira NBRC 15435.</title>
        <authorList>
            <person name="Komaki H."/>
            <person name="Tamura T."/>
        </authorList>
    </citation>
    <scope>NUCLEOTIDE SEQUENCE [LARGE SCALE GENOMIC DNA]</scope>
    <source>
        <strain evidence="4 5">NBRC 15435</strain>
    </source>
</reference>
<dbReference type="Proteomes" id="UP000650628">
    <property type="component" value="Unassembled WGS sequence"/>
</dbReference>
<gene>
    <name evidence="4" type="ORF">Pmi06nite_68060</name>
</gene>